<dbReference type="Pfam" id="PF16984">
    <property type="entry name" value="Grp7_allergen"/>
    <property type="match status" value="1"/>
</dbReference>
<sequence>MLILILCKNLLQTSKYVEPVPYKVDLSLHSGILKYLSNLKRYGDATMNYEDKLLKLNIGFEFKELEVLYDFAVKIFVFNCEGLILASTENVRTKFCISFNTSNSFLSLDEFDLQLPSNIKITIKNKKGNVEHIKTLIVKIVIPFFKNTLVNVIQNEGAKAIQTYLDKINKFVEKLETRDEIINQYLQILIS</sequence>
<dbReference type="InterPro" id="IPR038602">
    <property type="entry name" value="Mite_allergen_7_sf"/>
</dbReference>
<protein>
    <recommendedName>
        <fullName evidence="3">Protein takeout</fullName>
    </recommendedName>
</protein>
<accession>A0A195BTN8</accession>
<dbReference type="InterPro" id="IPR020234">
    <property type="entry name" value="Mite_allergen_group-7"/>
</dbReference>
<dbReference type="Proteomes" id="UP000078540">
    <property type="component" value="Unassembled WGS sequence"/>
</dbReference>
<evidence type="ECO:0000313" key="1">
    <source>
        <dbReference type="EMBL" id="KYM89796.1"/>
    </source>
</evidence>
<name>A0A195BTN8_9HYME</name>
<gene>
    <name evidence="1" type="ORF">ALC53_02108</name>
</gene>
<dbReference type="Gene3D" id="3.15.10.50">
    <property type="match status" value="1"/>
</dbReference>
<proteinExistence type="predicted"/>
<reference evidence="1 2" key="1">
    <citation type="submission" date="2015-09" db="EMBL/GenBank/DDBJ databases">
        <title>Atta colombica WGS genome.</title>
        <authorList>
            <person name="Nygaard S."/>
            <person name="Hu H."/>
            <person name="Boomsma J."/>
            <person name="Zhang G."/>
        </authorList>
    </citation>
    <scope>NUCLEOTIDE SEQUENCE [LARGE SCALE GENOMIC DNA]</scope>
    <source>
        <strain evidence="1">Treedump-2</strain>
        <tissue evidence="1">Whole body</tissue>
    </source>
</reference>
<organism evidence="1 2">
    <name type="scientific">Atta colombica</name>
    <dbReference type="NCBI Taxonomy" id="520822"/>
    <lineage>
        <taxon>Eukaryota</taxon>
        <taxon>Metazoa</taxon>
        <taxon>Ecdysozoa</taxon>
        <taxon>Arthropoda</taxon>
        <taxon>Hexapoda</taxon>
        <taxon>Insecta</taxon>
        <taxon>Pterygota</taxon>
        <taxon>Neoptera</taxon>
        <taxon>Endopterygota</taxon>
        <taxon>Hymenoptera</taxon>
        <taxon>Apocrita</taxon>
        <taxon>Aculeata</taxon>
        <taxon>Formicoidea</taxon>
        <taxon>Formicidae</taxon>
        <taxon>Myrmicinae</taxon>
        <taxon>Atta</taxon>
    </lineage>
</organism>
<dbReference type="AlphaFoldDB" id="A0A195BTN8"/>
<dbReference type="EMBL" id="KQ976417">
    <property type="protein sequence ID" value="KYM89796.1"/>
    <property type="molecule type" value="Genomic_DNA"/>
</dbReference>
<evidence type="ECO:0008006" key="3">
    <source>
        <dbReference type="Google" id="ProtNLM"/>
    </source>
</evidence>
<evidence type="ECO:0000313" key="2">
    <source>
        <dbReference type="Proteomes" id="UP000078540"/>
    </source>
</evidence>
<keyword evidence="2" id="KW-1185">Reference proteome</keyword>